<gene>
    <name evidence="3" type="ORF">ENH88_15840</name>
</gene>
<evidence type="ECO:0000313" key="3">
    <source>
        <dbReference type="EMBL" id="HEA17880.1"/>
    </source>
</evidence>
<organism evidence="3">
    <name type="scientific">Pseudoalteromonas prydzensis</name>
    <dbReference type="NCBI Taxonomy" id="182141"/>
    <lineage>
        <taxon>Bacteria</taxon>
        <taxon>Pseudomonadati</taxon>
        <taxon>Pseudomonadota</taxon>
        <taxon>Gammaproteobacteria</taxon>
        <taxon>Alteromonadales</taxon>
        <taxon>Pseudoalteromonadaceae</taxon>
        <taxon>Pseudoalteromonas</taxon>
    </lineage>
</organism>
<evidence type="ECO:0000256" key="1">
    <source>
        <dbReference type="SAM" id="SignalP"/>
    </source>
</evidence>
<dbReference type="Proteomes" id="UP000886188">
    <property type="component" value="Unassembled WGS sequence"/>
</dbReference>
<proteinExistence type="predicted"/>
<dbReference type="AlphaFoldDB" id="A0A7V1D1B0"/>
<feature type="domain" description="F5/8 type C" evidence="2">
    <location>
        <begin position="327"/>
        <end position="479"/>
    </location>
</feature>
<dbReference type="Pfam" id="PF00754">
    <property type="entry name" value="F5_F8_type_C"/>
    <property type="match status" value="3"/>
</dbReference>
<keyword evidence="1" id="KW-0732">Signal</keyword>
<dbReference type="PROSITE" id="PS51257">
    <property type="entry name" value="PROKAR_LIPOPROTEIN"/>
    <property type="match status" value="1"/>
</dbReference>
<comment type="caution">
    <text evidence="3">The sequence shown here is derived from an EMBL/GenBank/DDBJ whole genome shotgun (WGS) entry which is preliminary data.</text>
</comment>
<dbReference type="InterPro" id="IPR000421">
    <property type="entry name" value="FA58C"/>
</dbReference>
<dbReference type="PANTHER" id="PTHR24543">
    <property type="entry name" value="MULTICOPPER OXIDASE-RELATED"/>
    <property type="match status" value="1"/>
</dbReference>
<dbReference type="EMBL" id="DRGM01000167">
    <property type="protein sequence ID" value="HEA17880.1"/>
    <property type="molecule type" value="Genomic_DNA"/>
</dbReference>
<reference evidence="3" key="1">
    <citation type="journal article" date="2020" name="mSystems">
        <title>Genome- and Community-Level Interaction Insights into Carbon Utilization and Element Cycling Functions of Hydrothermarchaeota in Hydrothermal Sediment.</title>
        <authorList>
            <person name="Zhou Z."/>
            <person name="Liu Y."/>
            <person name="Xu W."/>
            <person name="Pan J."/>
            <person name="Luo Z.H."/>
            <person name="Li M."/>
        </authorList>
    </citation>
    <scope>NUCLEOTIDE SEQUENCE [LARGE SCALE GENOMIC DNA]</scope>
    <source>
        <strain evidence="3">HyVt-346</strain>
    </source>
</reference>
<accession>A0A7V1D1B0</accession>
<feature type="domain" description="F5/8 type C" evidence="2">
    <location>
        <begin position="616"/>
        <end position="726"/>
    </location>
</feature>
<sequence>MNKPKLSKLSSIMLVAMIGLSGCGGADNPDPTDIPAKIDITSADIAGSAVKGTLGFATVTVKQMNGSDIKVTSNSQTDAAGMVNLSIESQQGFGINGMFKMTVNTDANSTMMCDAPSCAEHLIGEQLSGAEIADLQLATLTYVDVPYASTSDGVADANFQVNALTTTATHLVEQGIANGLNVAVRELYELALSDNSRLVLKALGIDSKTNVFNTQLISAESYDNFVVGQDCDSEGNCTDQLADINIIKLSLANAVFASLSKDETVAGVINELISAINLANDGDVVALQPLRERMLKTIASFPYLDKLALSAEDVIDVALPFLEGAASSGPVKEITNAENLATATITARNRISDNEAESKAFDGDTNTKWLDHNDWSGAPSEQDPSWIQVDFAEKHAVNSVFITSANDAESRDPQNFNIQGSVDGENWLTLAKFIGENFDERFQRREFRFDNGLEFYSYRLNITKNRGDDGLMQLSEIAFVGPINASVDHAEPIGSAVISASAGDSYALAFDNNDATSWVSDVPTTEVPVSITATLAQAAAVDKLVLISDAQNADGDPATFSLAASNDDGQTWVHLADYSDETFERRGERLSFATNNTLAFSSYRLSITKTAAGAELKIADIALVGPKVADLNHALSADAIITVRNQIGDGEAGVKAFDGNVDSKWLDHNDWSGAPSAENPSWAMVQFSATTAVNKLALTSANDADSRDPQNFNLAASNDGENWITLGTWLGENFEQRFQRRVFTFSNDLGFSFYRFNITKNRGDDTLMQIAEIELIGPQVASVDHSATASSVLAGAGEQEGVVESNATDDDKATVWTATTETVPVWLDVALPQAQIVTNIAITNGSDSNNKDPKNFILQGSNDGGKTWLEIASFKDEEFEQLNQRRLFTIGNGFAFSLYRLSISANNGDAQQVHVSELELIGPLQPF</sequence>
<dbReference type="Gene3D" id="2.60.120.260">
    <property type="entry name" value="Galactose-binding domain-like"/>
    <property type="match status" value="4"/>
</dbReference>
<dbReference type="SUPFAM" id="SSF49785">
    <property type="entry name" value="Galactose-binding domain-like"/>
    <property type="match status" value="4"/>
</dbReference>
<evidence type="ECO:0000259" key="2">
    <source>
        <dbReference type="PROSITE" id="PS50022"/>
    </source>
</evidence>
<dbReference type="RefSeq" id="WP_304183632.1">
    <property type="nucleotide sequence ID" value="NZ_DRGM01000167.1"/>
</dbReference>
<feature type="domain" description="F5/8 type C" evidence="2">
    <location>
        <begin position="770"/>
        <end position="923"/>
    </location>
</feature>
<dbReference type="InterPro" id="IPR008979">
    <property type="entry name" value="Galactose-bd-like_sf"/>
</dbReference>
<feature type="signal peptide" evidence="1">
    <location>
        <begin position="1"/>
        <end position="26"/>
    </location>
</feature>
<feature type="chain" id="PRO_5031479349" evidence="1">
    <location>
        <begin position="27"/>
        <end position="927"/>
    </location>
</feature>
<protein>
    <submittedName>
        <fullName evidence="3">Coagulation factor 5/8 type protein</fullName>
    </submittedName>
</protein>
<name>A0A7V1D1B0_9GAMM</name>
<dbReference type="PROSITE" id="PS50022">
    <property type="entry name" value="FA58C_3"/>
    <property type="match status" value="3"/>
</dbReference>